<dbReference type="PROSITE" id="PS00107">
    <property type="entry name" value="PROTEIN_KINASE_ATP"/>
    <property type="match status" value="1"/>
</dbReference>
<evidence type="ECO:0000256" key="7">
    <source>
        <dbReference type="PROSITE-ProRule" id="PRU10141"/>
    </source>
</evidence>
<dbReference type="InterPro" id="IPR008271">
    <property type="entry name" value="Ser/Thr_kinase_AS"/>
</dbReference>
<dbReference type="InterPro" id="IPR000719">
    <property type="entry name" value="Prot_kinase_dom"/>
</dbReference>
<keyword evidence="5 11" id="KW-0418">Kinase</keyword>
<protein>
    <recommendedName>
        <fullName evidence="1">non-specific serine/threonine protein kinase</fullName>
        <ecNumber evidence="1">2.7.11.1</ecNumber>
    </recommendedName>
</protein>
<dbReference type="GO" id="GO:0005524">
    <property type="term" value="F:ATP binding"/>
    <property type="evidence" value="ECO:0007669"/>
    <property type="project" value="UniProtKB-UniRule"/>
</dbReference>
<evidence type="ECO:0000256" key="2">
    <source>
        <dbReference type="ARBA" id="ARBA00022527"/>
    </source>
</evidence>
<dbReference type="PROSITE" id="PS50011">
    <property type="entry name" value="PROTEIN_KINASE_DOM"/>
    <property type="match status" value="1"/>
</dbReference>
<dbReference type="OrthoDB" id="9762169at2"/>
<keyword evidence="6 7" id="KW-0067">ATP-binding</keyword>
<accession>W5TN12</accession>
<dbReference type="PANTHER" id="PTHR43289">
    <property type="entry name" value="MITOGEN-ACTIVATED PROTEIN KINASE KINASE KINASE 20-RELATED"/>
    <property type="match status" value="1"/>
</dbReference>
<dbReference type="EMBL" id="CP006850">
    <property type="protein sequence ID" value="AHH20509.1"/>
    <property type="molecule type" value="Genomic_DNA"/>
</dbReference>
<sequence length="591" mass="62825">MLNNGDVFAGFIVERLLGQGGMGSVYLARHPRLPRLTALKLLNRELYTDAEIRARFEREADLCAQLDHPGIVAVYDRGVEDDQLWICMQYVDGIDAAGVNPLSLPIERAVQIIEGVASALDYAHENGVMHRDVKPANILLARAVDGKGERVFLTDFGIARLREDSTHLTQAGMFTATLAYASPEQMTGAELDHRSDQYSLACALYWMLTGIGPFDSEHPTEVIRGHLQLPVPPASARRAGLSPAMDAVISRAMAKRPAERFRNCVEFASAARKALSAPVGPATVIGAAPTVIAGGGPHTMGPGVPAPTAAPGGHRTFPAPGPAMAAAGLGTPAMRPTGPTGAQMPGAPAAMVPNPPTSALPPAGASLPVPSRYPGPPAPPVGYGAALGYPQPRRRSGGAIAAAIVAAIVLVAIVVTVVVVVSHQKTTNNADEMKSAFSHLAGKANSSSGSGYGRQSCFREDDGTTLRAPGSNATDLKMGSWKLAWDCKSTQDVPDYAVVAYNSRSDVQKVIAGLPDNTKGVGVSDDGVGYNSYLWKLPDSTLRDEYWKVIAFRDGTRSRFLIIAHEERWADLDRGMTYQEFDTWCNKLPMT</sequence>
<dbReference type="KEGG" id="nno:NONO_c57310"/>
<organism evidence="11 12">
    <name type="scientific">Nocardia nova SH22a</name>
    <dbReference type="NCBI Taxonomy" id="1415166"/>
    <lineage>
        <taxon>Bacteria</taxon>
        <taxon>Bacillati</taxon>
        <taxon>Actinomycetota</taxon>
        <taxon>Actinomycetes</taxon>
        <taxon>Mycobacteriales</taxon>
        <taxon>Nocardiaceae</taxon>
        <taxon>Nocardia</taxon>
    </lineage>
</organism>
<keyword evidence="4 7" id="KW-0547">Nucleotide-binding</keyword>
<evidence type="ECO:0000256" key="9">
    <source>
        <dbReference type="SAM" id="Phobius"/>
    </source>
</evidence>
<feature type="transmembrane region" description="Helical" evidence="9">
    <location>
        <begin position="399"/>
        <end position="421"/>
    </location>
</feature>
<dbReference type="Proteomes" id="UP000019150">
    <property type="component" value="Chromosome"/>
</dbReference>
<proteinExistence type="predicted"/>
<dbReference type="eggNOG" id="COG0515">
    <property type="taxonomic scope" value="Bacteria"/>
</dbReference>
<dbReference type="STRING" id="1415166.NONO_c57310"/>
<evidence type="ECO:0000256" key="1">
    <source>
        <dbReference type="ARBA" id="ARBA00012513"/>
    </source>
</evidence>
<dbReference type="InterPro" id="IPR011009">
    <property type="entry name" value="Kinase-like_dom_sf"/>
</dbReference>
<feature type="region of interest" description="Disordered" evidence="8">
    <location>
        <begin position="444"/>
        <end position="471"/>
    </location>
</feature>
<evidence type="ECO:0000256" key="8">
    <source>
        <dbReference type="SAM" id="MobiDB-lite"/>
    </source>
</evidence>
<evidence type="ECO:0000259" key="10">
    <source>
        <dbReference type="PROSITE" id="PS50011"/>
    </source>
</evidence>
<feature type="binding site" evidence="7">
    <location>
        <position position="40"/>
    </location>
    <ligand>
        <name>ATP</name>
        <dbReference type="ChEBI" id="CHEBI:30616"/>
    </ligand>
</feature>
<dbReference type="SUPFAM" id="SSF56112">
    <property type="entry name" value="Protein kinase-like (PK-like)"/>
    <property type="match status" value="1"/>
</dbReference>
<evidence type="ECO:0000256" key="3">
    <source>
        <dbReference type="ARBA" id="ARBA00022679"/>
    </source>
</evidence>
<dbReference type="CDD" id="cd14014">
    <property type="entry name" value="STKc_PknB_like"/>
    <property type="match status" value="1"/>
</dbReference>
<evidence type="ECO:0000256" key="5">
    <source>
        <dbReference type="ARBA" id="ARBA00022777"/>
    </source>
</evidence>
<dbReference type="PANTHER" id="PTHR43289:SF6">
    <property type="entry name" value="SERINE_THREONINE-PROTEIN KINASE NEKL-3"/>
    <property type="match status" value="1"/>
</dbReference>
<keyword evidence="9" id="KW-0812">Transmembrane</keyword>
<keyword evidence="3" id="KW-0808">Transferase</keyword>
<keyword evidence="9" id="KW-1133">Transmembrane helix</keyword>
<dbReference type="GO" id="GO:0004674">
    <property type="term" value="F:protein serine/threonine kinase activity"/>
    <property type="evidence" value="ECO:0007669"/>
    <property type="project" value="UniProtKB-KW"/>
</dbReference>
<dbReference type="Gene3D" id="3.30.200.20">
    <property type="entry name" value="Phosphorylase Kinase, domain 1"/>
    <property type="match status" value="1"/>
</dbReference>
<name>W5TN12_9NOCA</name>
<evidence type="ECO:0000313" key="12">
    <source>
        <dbReference type="Proteomes" id="UP000019150"/>
    </source>
</evidence>
<keyword evidence="2 11" id="KW-0723">Serine/threonine-protein kinase</keyword>
<dbReference type="PROSITE" id="PS00108">
    <property type="entry name" value="PROTEIN_KINASE_ST"/>
    <property type="match status" value="1"/>
</dbReference>
<reference evidence="11 12" key="1">
    <citation type="journal article" date="2014" name="Appl. Environ. Microbiol.">
        <title>Insights into the Microbial Degradation of Rubber and Gutta-Percha by Analysis of the Complete Genome of Nocardia nova SH22a.</title>
        <authorList>
            <person name="Luo Q."/>
            <person name="Hiessl S."/>
            <person name="Poehlein A."/>
            <person name="Daniel R."/>
            <person name="Steinbuchel A."/>
        </authorList>
    </citation>
    <scope>NUCLEOTIDE SEQUENCE [LARGE SCALE GENOMIC DNA]</scope>
    <source>
        <strain evidence="11">SH22a</strain>
    </source>
</reference>
<dbReference type="HOGENOM" id="CLU_000288_63_44_11"/>
<dbReference type="SMART" id="SM00220">
    <property type="entry name" value="S_TKc"/>
    <property type="match status" value="1"/>
</dbReference>
<dbReference type="EC" id="2.7.11.1" evidence="1"/>
<dbReference type="RefSeq" id="WP_025351868.1">
    <property type="nucleotide sequence ID" value="NZ_CP006850.1"/>
</dbReference>
<evidence type="ECO:0000256" key="4">
    <source>
        <dbReference type="ARBA" id="ARBA00022741"/>
    </source>
</evidence>
<keyword evidence="12" id="KW-1185">Reference proteome</keyword>
<dbReference type="InterPro" id="IPR017441">
    <property type="entry name" value="Protein_kinase_ATP_BS"/>
</dbReference>
<evidence type="ECO:0000256" key="6">
    <source>
        <dbReference type="ARBA" id="ARBA00022840"/>
    </source>
</evidence>
<feature type="domain" description="Protein kinase" evidence="10">
    <location>
        <begin position="11"/>
        <end position="275"/>
    </location>
</feature>
<dbReference type="PATRIC" id="fig|1415166.3.peg.5906"/>
<keyword evidence="9" id="KW-0472">Membrane</keyword>
<dbReference type="Gene3D" id="1.10.510.10">
    <property type="entry name" value="Transferase(Phosphotransferase) domain 1"/>
    <property type="match status" value="1"/>
</dbReference>
<evidence type="ECO:0000313" key="11">
    <source>
        <dbReference type="EMBL" id="AHH20509.1"/>
    </source>
</evidence>
<gene>
    <name evidence="11" type="ORF">NONO_c57310</name>
</gene>
<dbReference type="Pfam" id="PF00069">
    <property type="entry name" value="Pkinase"/>
    <property type="match status" value="1"/>
</dbReference>
<dbReference type="AlphaFoldDB" id="W5TN12"/>